<organism evidence="2 3">
    <name type="scientific">Triticum urartu</name>
    <name type="common">Red wild einkorn</name>
    <name type="synonym">Crithodium urartu</name>
    <dbReference type="NCBI Taxonomy" id="4572"/>
    <lineage>
        <taxon>Eukaryota</taxon>
        <taxon>Viridiplantae</taxon>
        <taxon>Streptophyta</taxon>
        <taxon>Embryophyta</taxon>
        <taxon>Tracheophyta</taxon>
        <taxon>Spermatophyta</taxon>
        <taxon>Magnoliopsida</taxon>
        <taxon>Liliopsida</taxon>
        <taxon>Poales</taxon>
        <taxon>Poaceae</taxon>
        <taxon>BOP clade</taxon>
        <taxon>Pooideae</taxon>
        <taxon>Triticodae</taxon>
        <taxon>Triticeae</taxon>
        <taxon>Triticinae</taxon>
        <taxon>Triticum</taxon>
    </lineage>
</organism>
<name>A0A8R7PG70_TRIUA</name>
<evidence type="ECO:0000256" key="1">
    <source>
        <dbReference type="SAM" id="MobiDB-lite"/>
    </source>
</evidence>
<feature type="region of interest" description="Disordered" evidence="1">
    <location>
        <begin position="64"/>
        <end position="253"/>
    </location>
</feature>
<evidence type="ECO:0000313" key="3">
    <source>
        <dbReference type="Proteomes" id="UP000015106"/>
    </source>
</evidence>
<reference evidence="3" key="1">
    <citation type="journal article" date="2013" name="Nature">
        <title>Draft genome of the wheat A-genome progenitor Triticum urartu.</title>
        <authorList>
            <person name="Ling H.Q."/>
            <person name="Zhao S."/>
            <person name="Liu D."/>
            <person name="Wang J."/>
            <person name="Sun H."/>
            <person name="Zhang C."/>
            <person name="Fan H."/>
            <person name="Li D."/>
            <person name="Dong L."/>
            <person name="Tao Y."/>
            <person name="Gao C."/>
            <person name="Wu H."/>
            <person name="Li Y."/>
            <person name="Cui Y."/>
            <person name="Guo X."/>
            <person name="Zheng S."/>
            <person name="Wang B."/>
            <person name="Yu K."/>
            <person name="Liang Q."/>
            <person name="Yang W."/>
            <person name="Lou X."/>
            <person name="Chen J."/>
            <person name="Feng M."/>
            <person name="Jian J."/>
            <person name="Zhang X."/>
            <person name="Luo G."/>
            <person name="Jiang Y."/>
            <person name="Liu J."/>
            <person name="Wang Z."/>
            <person name="Sha Y."/>
            <person name="Zhang B."/>
            <person name="Wu H."/>
            <person name="Tang D."/>
            <person name="Shen Q."/>
            <person name="Xue P."/>
            <person name="Zou S."/>
            <person name="Wang X."/>
            <person name="Liu X."/>
            <person name="Wang F."/>
            <person name="Yang Y."/>
            <person name="An X."/>
            <person name="Dong Z."/>
            <person name="Zhang K."/>
            <person name="Zhang X."/>
            <person name="Luo M.C."/>
            <person name="Dvorak J."/>
            <person name="Tong Y."/>
            <person name="Wang J."/>
            <person name="Yang H."/>
            <person name="Li Z."/>
            <person name="Wang D."/>
            <person name="Zhang A."/>
            <person name="Wang J."/>
        </authorList>
    </citation>
    <scope>NUCLEOTIDE SEQUENCE</scope>
    <source>
        <strain evidence="3">cv. G1812</strain>
    </source>
</reference>
<proteinExistence type="predicted"/>
<reference evidence="2" key="2">
    <citation type="submission" date="2018-03" db="EMBL/GenBank/DDBJ databases">
        <title>The Triticum urartu genome reveals the dynamic nature of wheat genome evolution.</title>
        <authorList>
            <person name="Ling H."/>
            <person name="Ma B."/>
            <person name="Shi X."/>
            <person name="Liu H."/>
            <person name="Dong L."/>
            <person name="Sun H."/>
            <person name="Cao Y."/>
            <person name="Gao Q."/>
            <person name="Zheng S."/>
            <person name="Li Y."/>
            <person name="Yu Y."/>
            <person name="Du H."/>
            <person name="Qi M."/>
            <person name="Li Y."/>
            <person name="Yu H."/>
            <person name="Cui Y."/>
            <person name="Wang N."/>
            <person name="Chen C."/>
            <person name="Wu H."/>
            <person name="Zhao Y."/>
            <person name="Zhang J."/>
            <person name="Li Y."/>
            <person name="Zhou W."/>
            <person name="Zhang B."/>
            <person name="Hu W."/>
            <person name="Eijk M."/>
            <person name="Tang J."/>
            <person name="Witsenboer H."/>
            <person name="Zhao S."/>
            <person name="Li Z."/>
            <person name="Zhang A."/>
            <person name="Wang D."/>
            <person name="Liang C."/>
        </authorList>
    </citation>
    <scope>NUCLEOTIDE SEQUENCE [LARGE SCALE GENOMIC DNA]</scope>
    <source>
        <strain evidence="2">cv. G1812</strain>
    </source>
</reference>
<evidence type="ECO:0000313" key="2">
    <source>
        <dbReference type="EnsemblPlants" id="TuG1812G0200003315.01.T01.cds356533"/>
    </source>
</evidence>
<dbReference type="EnsemblPlants" id="TuG1812G0200003315.01.T01">
    <property type="protein sequence ID" value="TuG1812G0200003315.01.T01.cds356533"/>
    <property type="gene ID" value="TuG1812G0200003315.01"/>
</dbReference>
<dbReference type="Proteomes" id="UP000015106">
    <property type="component" value="Chromosome 2"/>
</dbReference>
<feature type="compositionally biased region" description="Polar residues" evidence="1">
    <location>
        <begin position="150"/>
        <end position="162"/>
    </location>
</feature>
<dbReference type="AlphaFoldDB" id="A0A8R7PG70"/>
<accession>A0A8R7PG70</accession>
<reference evidence="2" key="3">
    <citation type="submission" date="2022-06" db="UniProtKB">
        <authorList>
            <consortium name="EnsemblPlants"/>
        </authorList>
    </citation>
    <scope>IDENTIFICATION</scope>
</reference>
<sequence>KPGSTLVAAWATVNVQLFPCLPKHARLCTTEDVYTTVPVLPVPRARKRFKPSTAHLHPATAAKQFASRLPDPEPAAGATELDRSPSATPTPRASIHSPQIHLPDGRPSQSRIVSHEARRRRSPSTRSAPRPAPPPRAAQQARAPPRGSRTAQPQSTTPSGTQAPCPRPRSRTPWPLRPAGASRGRPREGASAARPSSRQAERPPRLPPTPTSSAPSTRPCYAPSLPPRSWGWSRPWSTRPAPAPRRLARTRPR</sequence>
<protein>
    <submittedName>
        <fullName evidence="2">Uncharacterized protein</fullName>
    </submittedName>
</protein>
<keyword evidence="3" id="KW-1185">Reference proteome</keyword>
<feature type="compositionally biased region" description="Low complexity" evidence="1">
    <location>
        <begin position="137"/>
        <end position="149"/>
    </location>
</feature>
<dbReference type="Gramene" id="TuG1812G0200003315.01.T01">
    <property type="protein sequence ID" value="TuG1812G0200003315.01.T01.cds356533"/>
    <property type="gene ID" value="TuG1812G0200003315.01"/>
</dbReference>